<dbReference type="RefSeq" id="WP_027841868.1">
    <property type="nucleotide sequence ID" value="NZ_LMTZ01000165.1"/>
</dbReference>
<keyword evidence="2" id="KW-1185">Reference proteome</keyword>
<organism evidence="1 2">
    <name type="scientific">Mastigocoleus testarum BC008</name>
    <dbReference type="NCBI Taxonomy" id="371196"/>
    <lineage>
        <taxon>Bacteria</taxon>
        <taxon>Bacillati</taxon>
        <taxon>Cyanobacteriota</taxon>
        <taxon>Cyanophyceae</taxon>
        <taxon>Nostocales</taxon>
        <taxon>Hapalosiphonaceae</taxon>
        <taxon>Mastigocoleus</taxon>
    </lineage>
</organism>
<sequence>MVFFSRQAIGAFLAFLLSIFGIVSLQFPRMQVLTKSKNKYSVFEMEQEVQSEKLRLQLLKQLPSFGFDNVIANWVYLGFLQYFGDDETRAETGYSLSPEYFEVILKRDPRFIQAYLALSTSTSMYAGMPERSVVLTNKGLKSLSPWIPKRSYFVWRYKGIDELLFLGDSKAAQQSFAKAADWASNHSDAESRQTAYISERTANYISRKPNSKNAQIAAWSMVLNQGVDEKTHKRAIMEIEALGGKVIKTPDGTYKIKLSQQD</sequence>
<dbReference type="EMBL" id="LMTZ01000165">
    <property type="protein sequence ID" value="KST62004.1"/>
    <property type="molecule type" value="Genomic_DNA"/>
</dbReference>
<comment type="caution">
    <text evidence="1">The sequence shown here is derived from an EMBL/GenBank/DDBJ whole genome shotgun (WGS) entry which is preliminary data.</text>
</comment>
<protein>
    <submittedName>
        <fullName evidence="1">Uncharacterized protein</fullName>
    </submittedName>
</protein>
<name>A0A0V7ZBV6_9CYAN</name>
<gene>
    <name evidence="1" type="ORF">BC008_08195</name>
</gene>
<dbReference type="OrthoDB" id="480631at2"/>
<dbReference type="AlphaFoldDB" id="A0A0V7ZBV6"/>
<evidence type="ECO:0000313" key="1">
    <source>
        <dbReference type="EMBL" id="KST62004.1"/>
    </source>
</evidence>
<proteinExistence type="predicted"/>
<dbReference type="Proteomes" id="UP000053372">
    <property type="component" value="Unassembled WGS sequence"/>
</dbReference>
<reference evidence="1 2" key="1">
    <citation type="journal article" date="2015" name="Genome Announc.">
        <title>Draft Genome of the Euendolithic (true boring) Cyanobacterium Mastigocoleus testarum strain BC008.</title>
        <authorList>
            <person name="Guida B.S."/>
            <person name="Garcia-Pichel F."/>
        </authorList>
    </citation>
    <scope>NUCLEOTIDE SEQUENCE [LARGE SCALE GENOMIC DNA]</scope>
    <source>
        <strain evidence="1 2">BC008</strain>
    </source>
</reference>
<evidence type="ECO:0000313" key="2">
    <source>
        <dbReference type="Proteomes" id="UP000053372"/>
    </source>
</evidence>
<accession>A0A0V7ZBV6</accession>